<keyword evidence="7" id="KW-0067">ATP-binding</keyword>
<reference evidence="13" key="1">
    <citation type="journal article" date="2020" name="Stud. Mycol.">
        <title>101 Dothideomycetes genomes: a test case for predicting lifestyles and emergence of pathogens.</title>
        <authorList>
            <person name="Haridas S."/>
            <person name="Albert R."/>
            <person name="Binder M."/>
            <person name="Bloem J."/>
            <person name="Labutti K."/>
            <person name="Salamov A."/>
            <person name="Andreopoulos B."/>
            <person name="Baker S."/>
            <person name="Barry K."/>
            <person name="Bills G."/>
            <person name="Bluhm B."/>
            <person name="Cannon C."/>
            <person name="Castanera R."/>
            <person name="Culley D."/>
            <person name="Daum C."/>
            <person name="Ezra D."/>
            <person name="Gonzalez J."/>
            <person name="Henrissat B."/>
            <person name="Kuo A."/>
            <person name="Liang C."/>
            <person name="Lipzen A."/>
            <person name="Lutzoni F."/>
            <person name="Magnuson J."/>
            <person name="Mondo S."/>
            <person name="Nolan M."/>
            <person name="Ohm R."/>
            <person name="Pangilinan J."/>
            <person name="Park H.-J."/>
            <person name="Ramirez L."/>
            <person name="Alfaro M."/>
            <person name="Sun H."/>
            <person name="Tritt A."/>
            <person name="Yoshinaga Y."/>
            <person name="Zwiers L.-H."/>
            <person name="Turgeon B."/>
            <person name="Goodwin S."/>
            <person name="Spatafora J."/>
            <person name="Crous P."/>
            <person name="Grigoriev I."/>
        </authorList>
    </citation>
    <scope>NUCLEOTIDE SEQUENCE</scope>
    <source>
        <strain evidence="13">ATCC 36951</strain>
    </source>
</reference>
<dbReference type="Pfam" id="PF00005">
    <property type="entry name" value="ABC_tran"/>
    <property type="match status" value="2"/>
</dbReference>
<evidence type="ECO:0000256" key="3">
    <source>
        <dbReference type="ARBA" id="ARBA00022448"/>
    </source>
</evidence>
<keyword evidence="5" id="KW-0677">Repeat</keyword>
<dbReference type="EMBL" id="ML993647">
    <property type="protein sequence ID" value="KAF2158877.1"/>
    <property type="molecule type" value="Genomic_DNA"/>
</dbReference>
<dbReference type="Proteomes" id="UP000799537">
    <property type="component" value="Unassembled WGS sequence"/>
</dbReference>
<feature type="transmembrane region" description="Helical" evidence="11">
    <location>
        <begin position="1108"/>
        <end position="1127"/>
    </location>
</feature>
<dbReference type="CDD" id="cd03263">
    <property type="entry name" value="ABC_subfamily_A"/>
    <property type="match status" value="2"/>
</dbReference>
<dbReference type="InterPro" id="IPR003593">
    <property type="entry name" value="AAA+_ATPase"/>
</dbReference>
<feature type="transmembrane region" description="Helical" evidence="11">
    <location>
        <begin position="372"/>
        <end position="390"/>
    </location>
</feature>
<feature type="transmembrane region" description="Helical" evidence="11">
    <location>
        <begin position="815"/>
        <end position="837"/>
    </location>
</feature>
<dbReference type="OrthoDB" id="8061355at2759"/>
<dbReference type="GeneID" id="54563308"/>
<keyword evidence="6" id="KW-0547">Nucleotide-binding</keyword>
<protein>
    <recommendedName>
        <fullName evidence="12">ABC transporter domain-containing protein</fullName>
    </recommendedName>
</protein>
<comment type="similarity">
    <text evidence="2">Belongs to the ABC transporter superfamily. ABCA family.</text>
</comment>
<keyword evidence="3" id="KW-0813">Transport</keyword>
<evidence type="ECO:0000256" key="4">
    <source>
        <dbReference type="ARBA" id="ARBA00022692"/>
    </source>
</evidence>
<dbReference type="InterPro" id="IPR013525">
    <property type="entry name" value="ABC2_TM"/>
</dbReference>
<evidence type="ECO:0000256" key="10">
    <source>
        <dbReference type="SAM" id="MobiDB-lite"/>
    </source>
</evidence>
<feature type="domain" description="ABC transporter" evidence="12">
    <location>
        <begin position="471"/>
        <end position="699"/>
    </location>
</feature>
<feature type="transmembrane region" description="Helical" evidence="11">
    <location>
        <begin position="289"/>
        <end position="307"/>
    </location>
</feature>
<dbReference type="PANTHER" id="PTHR19229:SF36">
    <property type="entry name" value="ATP-BINDING CASSETTE SUB-FAMILY A MEMBER 2"/>
    <property type="match status" value="1"/>
</dbReference>
<dbReference type="Gene3D" id="3.40.50.300">
    <property type="entry name" value="P-loop containing nucleotide triphosphate hydrolases"/>
    <property type="match status" value="2"/>
</dbReference>
<dbReference type="Pfam" id="PF12698">
    <property type="entry name" value="ABC2_membrane_3"/>
    <property type="match status" value="2"/>
</dbReference>
<feature type="transmembrane region" description="Helical" evidence="11">
    <location>
        <begin position="314"/>
        <end position="336"/>
    </location>
</feature>
<feature type="transmembrane region" description="Helical" evidence="11">
    <location>
        <begin position="26"/>
        <end position="47"/>
    </location>
</feature>
<evidence type="ECO:0000313" key="13">
    <source>
        <dbReference type="EMBL" id="KAF2158877.1"/>
    </source>
</evidence>
<dbReference type="InterPro" id="IPR026082">
    <property type="entry name" value="ABCA"/>
</dbReference>
<feature type="domain" description="ABC transporter" evidence="12">
    <location>
        <begin position="1259"/>
        <end position="1489"/>
    </location>
</feature>
<evidence type="ECO:0000256" key="8">
    <source>
        <dbReference type="ARBA" id="ARBA00022989"/>
    </source>
</evidence>
<feature type="transmembrane region" description="Helical" evidence="11">
    <location>
        <begin position="427"/>
        <end position="451"/>
    </location>
</feature>
<feature type="transmembrane region" description="Helical" evidence="11">
    <location>
        <begin position="1044"/>
        <end position="1070"/>
    </location>
</feature>
<feature type="transmembrane region" description="Helical" evidence="11">
    <location>
        <begin position="223"/>
        <end position="247"/>
    </location>
</feature>
<proteinExistence type="inferred from homology"/>
<feature type="compositionally biased region" description="Basic and acidic residues" evidence="10">
    <location>
        <begin position="1231"/>
        <end position="1240"/>
    </location>
</feature>
<dbReference type="InterPro" id="IPR027417">
    <property type="entry name" value="P-loop_NTPase"/>
</dbReference>
<dbReference type="PROSITE" id="PS00211">
    <property type="entry name" value="ABC_TRANSPORTER_1"/>
    <property type="match status" value="1"/>
</dbReference>
<dbReference type="InterPro" id="IPR003439">
    <property type="entry name" value="ABC_transporter-like_ATP-bd"/>
</dbReference>
<feature type="transmembrane region" description="Helical" evidence="11">
    <location>
        <begin position="1147"/>
        <end position="1174"/>
    </location>
</feature>
<accession>A0A6A6BVP6</accession>
<dbReference type="GO" id="GO:0005524">
    <property type="term" value="F:ATP binding"/>
    <property type="evidence" value="ECO:0007669"/>
    <property type="project" value="UniProtKB-KW"/>
</dbReference>
<evidence type="ECO:0000256" key="6">
    <source>
        <dbReference type="ARBA" id="ARBA00022741"/>
    </source>
</evidence>
<keyword evidence="14" id="KW-1185">Reference proteome</keyword>
<comment type="subcellular location">
    <subcellularLocation>
        <location evidence="1">Membrane</location>
        <topology evidence="1">Multi-pass membrane protein</topology>
    </subcellularLocation>
</comment>
<dbReference type="PANTHER" id="PTHR19229">
    <property type="entry name" value="ATP-BINDING CASSETTE TRANSPORTER SUBFAMILY A ABCA"/>
    <property type="match status" value="1"/>
</dbReference>
<keyword evidence="9 11" id="KW-0472">Membrane</keyword>
<feature type="transmembrane region" description="Helical" evidence="11">
    <location>
        <begin position="342"/>
        <end position="360"/>
    </location>
</feature>
<sequence>MAVSELVSQTWTLTKKDLLLVARRRWFSTFIRAVAFPIVLTVILASVKNWIHNNGGYGIGEPSPIRSLPEAFDAVGTQRTNFVIVDRGLPGADVRFVIDQLSTMARNGNRNLQILKDSDDLTTACPSSSKGVTNCFGAVDFWSSPDQAPGAIWNYTIWQDSVISGADVRSDSNAVQLYTLPLQREVDSLISQRNNGSQLPDTILQYPFTMQTQEQVDFKDSKFFGLLVTQAIAFVLFLALVGIAYHLTGHVVRQREEGMLQLIDAQMPNKSRWESLVARMFATHLAFDIIYLPAWIVCGAVVGSIIFPHSNAGWFVLLYVMAGLAMTSFSILASSLFRHQQLSAISATVAAIAFAIVAQFSQSGQKSTNTAAATATGLLFPPSSFVYYLVSAAVSEIFSQPFRPDQRVPALLGTVLDIRTWDLSPSYFLGFFTFQIVLYPILAILIERFLWGSSFRGRHYRTADQMEGNALRIKNFSKRYNMAAKKRDRTLAVDQLSLDVFAGTIMVLLGSNGSGKSTTLNSIAGLESITDGSIEIDGSGGVGLCPQKNVMWRDMTVEEHVWFFQRLKNPSLSRKECHEEVARLIDGCDLKHKTYARSKTLSGGQQRKLQLSMMLAGGSRVCCIDEASSGIDPLARRKIWNILLRERGHRTLLLTTHFLDESEVLADDIALLSKGKLRAQGTVAHLKTSLGEGFNVILPQTAAGKLPPTLADNARQSDQDTVLNVPDSATLTQLIGSLDQHGLTNYKIEGPSIEKIFLRLADEMQHTEFLEQSAKSEYVSEPHETMTLHTGKGAGPWRQTGVLFRKRLTILKHNFMPYVAALFVPLVVAGLVTRFLLNVSNIGLQCQNPNDQYSSYNYYNVPQNLAPYRVGQDLILGPQSEITTGRLEDLLPNATFCYPGSSYCGTEDTDYLQQIWSTAKYATSLQDFNTQINNSLSSGNYGEGGFFIPASGAPVFAWLAGGYSPYPPFDMLGALDMALTNTSVAKSYQNFAQGYAPRDFFQSLVAVFTTLGFVLFPGLFALYPTRERIQKVRAMHYSNGISTGPLWTAYALFDFCFLLLIAVLVTVIWVANGYNWYRLGYMFLVFLFYGMAATAYSYVISLFAPSQLAAIAMTCIIQAVIAMLFFVGCFLTVDMADLSKIYSQLEYIYFTVALICPAVSLLRALLVVLNVYALACNGAYLSSNPGSISLYGGPILYLIVQSFVLVLFLIFWESGRSLEAFGIRSRSKRNTPKDIEKDSDAGSDGAEEGERLSSANGGLRVQHISKTFDRNQAVDDVSFGILPSEKFALLGPNGAGKSTMISLIRGDLRPDSPHQSEIHITGDSLMHAPVSAKQHLGVCPQFDAVDSMTLSEHLHFYARARGLNKKQKDENIREIITRLGLEDHRNKLVKKLSGGTKRKLSLGIALIANPSVLLLDEPSSGMDAAAKRSLWDTLKAISAGRSLLITTHSMEEADALCDRAGIMARQMLALGTISGLHERFGDKIYVHLVHEDAPRSSQEAMDDLWEWVRATFLIAETEKSVGGQVRFAVPIQRDEDAPAHLLDGSHMGQLFRAIEASKQQMRIRDYSIGHATLDQVFLNVVSRHGVDEENSHAIRKYAGLRRLLRLKQ</sequence>
<evidence type="ECO:0000313" key="14">
    <source>
        <dbReference type="Proteomes" id="UP000799537"/>
    </source>
</evidence>
<dbReference type="GO" id="GO:0016887">
    <property type="term" value="F:ATP hydrolysis activity"/>
    <property type="evidence" value="ECO:0007669"/>
    <property type="project" value="InterPro"/>
</dbReference>
<dbReference type="RefSeq" id="XP_033659766.1">
    <property type="nucleotide sequence ID" value="XM_033810036.1"/>
</dbReference>
<dbReference type="GO" id="GO:0016020">
    <property type="term" value="C:membrane"/>
    <property type="evidence" value="ECO:0007669"/>
    <property type="project" value="UniProtKB-SubCell"/>
</dbReference>
<dbReference type="SMART" id="SM00382">
    <property type="entry name" value="AAA"/>
    <property type="match status" value="2"/>
</dbReference>
<evidence type="ECO:0000256" key="11">
    <source>
        <dbReference type="SAM" id="Phobius"/>
    </source>
</evidence>
<evidence type="ECO:0000256" key="1">
    <source>
        <dbReference type="ARBA" id="ARBA00004141"/>
    </source>
</evidence>
<feature type="region of interest" description="Disordered" evidence="10">
    <location>
        <begin position="1229"/>
        <end position="1255"/>
    </location>
</feature>
<organism evidence="13 14">
    <name type="scientific">Zasmidium cellare ATCC 36951</name>
    <dbReference type="NCBI Taxonomy" id="1080233"/>
    <lineage>
        <taxon>Eukaryota</taxon>
        <taxon>Fungi</taxon>
        <taxon>Dikarya</taxon>
        <taxon>Ascomycota</taxon>
        <taxon>Pezizomycotina</taxon>
        <taxon>Dothideomycetes</taxon>
        <taxon>Dothideomycetidae</taxon>
        <taxon>Mycosphaerellales</taxon>
        <taxon>Mycosphaerellaceae</taxon>
        <taxon>Zasmidium</taxon>
    </lineage>
</organism>
<feature type="transmembrane region" description="Helical" evidence="11">
    <location>
        <begin position="1076"/>
        <end position="1096"/>
    </location>
</feature>
<keyword evidence="4 11" id="KW-0812">Transmembrane</keyword>
<dbReference type="GO" id="GO:0005319">
    <property type="term" value="F:lipid transporter activity"/>
    <property type="evidence" value="ECO:0007669"/>
    <property type="project" value="TreeGrafter"/>
</dbReference>
<evidence type="ECO:0000256" key="7">
    <source>
        <dbReference type="ARBA" id="ARBA00022840"/>
    </source>
</evidence>
<evidence type="ECO:0000256" key="2">
    <source>
        <dbReference type="ARBA" id="ARBA00008869"/>
    </source>
</evidence>
<dbReference type="SUPFAM" id="SSF52540">
    <property type="entry name" value="P-loop containing nucleoside triphosphate hydrolases"/>
    <property type="match status" value="2"/>
</dbReference>
<evidence type="ECO:0000259" key="12">
    <source>
        <dbReference type="PROSITE" id="PS50893"/>
    </source>
</evidence>
<evidence type="ECO:0000256" key="5">
    <source>
        <dbReference type="ARBA" id="ARBA00022737"/>
    </source>
</evidence>
<gene>
    <name evidence="13" type="ORF">M409DRAFT_30663</name>
</gene>
<dbReference type="InterPro" id="IPR017871">
    <property type="entry name" value="ABC_transporter-like_CS"/>
</dbReference>
<dbReference type="GO" id="GO:0140359">
    <property type="term" value="F:ABC-type transporter activity"/>
    <property type="evidence" value="ECO:0007669"/>
    <property type="project" value="InterPro"/>
</dbReference>
<name>A0A6A6BVP6_ZASCE</name>
<keyword evidence="8 11" id="KW-1133">Transmembrane helix</keyword>
<evidence type="ECO:0000256" key="9">
    <source>
        <dbReference type="ARBA" id="ARBA00023136"/>
    </source>
</evidence>
<feature type="transmembrane region" description="Helical" evidence="11">
    <location>
        <begin position="1195"/>
        <end position="1212"/>
    </location>
</feature>
<feature type="transmembrane region" description="Helical" evidence="11">
    <location>
        <begin position="1000"/>
        <end position="1023"/>
    </location>
</feature>
<dbReference type="PROSITE" id="PS50893">
    <property type="entry name" value="ABC_TRANSPORTER_2"/>
    <property type="match status" value="2"/>
</dbReference>